<dbReference type="InterPro" id="IPR027417">
    <property type="entry name" value="P-loop_NTPase"/>
</dbReference>
<dbReference type="Gene3D" id="3.40.50.300">
    <property type="entry name" value="P-loop containing nucleotide triphosphate hydrolases"/>
    <property type="match status" value="1"/>
</dbReference>
<dbReference type="InterPro" id="IPR002543">
    <property type="entry name" value="FtsK_dom"/>
</dbReference>
<feature type="domain" description="FtsK" evidence="5">
    <location>
        <begin position="181"/>
        <end position="363"/>
    </location>
</feature>
<keyword evidence="2 3" id="KW-0067">ATP-binding</keyword>
<dbReference type="GO" id="GO:0003677">
    <property type="term" value="F:DNA binding"/>
    <property type="evidence" value="ECO:0007669"/>
    <property type="project" value="InterPro"/>
</dbReference>
<evidence type="ECO:0000256" key="3">
    <source>
        <dbReference type="PROSITE-ProRule" id="PRU00289"/>
    </source>
</evidence>
<dbReference type="SUPFAM" id="SSF52540">
    <property type="entry name" value="P-loop containing nucleoside triphosphate hydrolases"/>
    <property type="match status" value="1"/>
</dbReference>
<keyword evidence="4" id="KW-0812">Transmembrane</keyword>
<dbReference type="OrthoDB" id="2511091at2"/>
<dbReference type="EMBL" id="FTOO01000013">
    <property type="protein sequence ID" value="SIT09063.1"/>
    <property type="molecule type" value="Genomic_DNA"/>
</dbReference>
<evidence type="ECO:0000256" key="1">
    <source>
        <dbReference type="ARBA" id="ARBA00022741"/>
    </source>
</evidence>
<evidence type="ECO:0000256" key="2">
    <source>
        <dbReference type="ARBA" id="ARBA00022840"/>
    </source>
</evidence>
<dbReference type="PANTHER" id="PTHR22683">
    <property type="entry name" value="SPORULATION PROTEIN RELATED"/>
    <property type="match status" value="1"/>
</dbReference>
<keyword evidence="4" id="KW-1133">Transmembrane helix</keyword>
<sequence length="401" mass="44263">MRRLSRHFLLADGLYAFILAWVAWADFRPHPWFVGMFLGLALFFRLGLGGTNLEEEYNPLLFAFWSSFRDPLANAYLALAQASGNPEPASLVRLGRLKRRGRALVGLYRLPPGESFASLREKERELASALGEEVQITQTAWPGCVEIARFPALPRTVSLRDVLPVIRQANEFSWCLGEGVQGPVLAPLRQYPHLLVAGATGGGKTNALKVIAETLKVQRPDATVVIADLKGGYDYKPLLDTVDEVIRDLPRLHAWMQTLVTTLSEREQEAWERGTTRFTPCVTLIDEFATVTSTANSKADKEAAEMAKAILAMVNTILQKGRSLGLHLVIATQRPDADTIPGTLRANMDALLTFHVTTQVQSGVVLGTGHDEAFELPPIPGRALVSLGGQLEQVQMYRWNK</sequence>
<accession>A0A1N7PEJ7</accession>
<keyword evidence="4" id="KW-0472">Membrane</keyword>
<reference evidence="7" key="1">
    <citation type="submission" date="2017-01" db="EMBL/GenBank/DDBJ databases">
        <authorList>
            <person name="Varghese N."/>
            <person name="Submissions S."/>
        </authorList>
    </citation>
    <scope>NUCLEOTIDE SEQUENCE [LARGE SCALE GENOMIC DNA]</scope>
    <source>
        <strain evidence="7">DSM 16176</strain>
    </source>
</reference>
<dbReference type="RefSeq" id="WP_159437319.1">
    <property type="nucleotide sequence ID" value="NZ_FTOO01000013.1"/>
</dbReference>
<protein>
    <submittedName>
        <fullName evidence="6">FtsK/SpoIIIE family protein</fullName>
    </submittedName>
</protein>
<evidence type="ECO:0000256" key="4">
    <source>
        <dbReference type="SAM" id="Phobius"/>
    </source>
</evidence>
<keyword evidence="7" id="KW-1185">Reference proteome</keyword>
<organism evidence="6 7">
    <name type="scientific">Alicyclobacillus vulcanalis</name>
    <dbReference type="NCBI Taxonomy" id="252246"/>
    <lineage>
        <taxon>Bacteria</taxon>
        <taxon>Bacillati</taxon>
        <taxon>Bacillota</taxon>
        <taxon>Bacilli</taxon>
        <taxon>Bacillales</taxon>
        <taxon>Alicyclobacillaceae</taxon>
        <taxon>Alicyclobacillus</taxon>
    </lineage>
</organism>
<dbReference type="STRING" id="252246.SAMN05421799_1136"/>
<feature type="transmembrane region" description="Helical" evidence="4">
    <location>
        <begin position="7"/>
        <end position="24"/>
    </location>
</feature>
<dbReference type="InterPro" id="IPR050206">
    <property type="entry name" value="FtsK/SpoIIIE/SftA"/>
</dbReference>
<dbReference type="PANTHER" id="PTHR22683:SF1">
    <property type="entry name" value="TYPE VII SECRETION SYSTEM PROTEIN ESSC"/>
    <property type="match status" value="1"/>
</dbReference>
<proteinExistence type="predicted"/>
<evidence type="ECO:0000313" key="7">
    <source>
        <dbReference type="Proteomes" id="UP000186156"/>
    </source>
</evidence>
<keyword evidence="1 3" id="KW-0547">Nucleotide-binding</keyword>
<evidence type="ECO:0000259" key="5">
    <source>
        <dbReference type="PROSITE" id="PS50901"/>
    </source>
</evidence>
<dbReference type="AlphaFoldDB" id="A0A1N7PEJ7"/>
<dbReference type="Proteomes" id="UP000186156">
    <property type="component" value="Unassembled WGS sequence"/>
</dbReference>
<dbReference type="InterPro" id="IPR002789">
    <property type="entry name" value="HerA_central"/>
</dbReference>
<evidence type="ECO:0000313" key="6">
    <source>
        <dbReference type="EMBL" id="SIT09063.1"/>
    </source>
</evidence>
<feature type="binding site" evidence="3">
    <location>
        <begin position="198"/>
        <end position="205"/>
    </location>
    <ligand>
        <name>ATP</name>
        <dbReference type="ChEBI" id="CHEBI:30616"/>
    </ligand>
</feature>
<dbReference type="GO" id="GO:0005524">
    <property type="term" value="F:ATP binding"/>
    <property type="evidence" value="ECO:0007669"/>
    <property type="project" value="UniProtKB-UniRule"/>
</dbReference>
<name>A0A1N7PEJ7_9BACL</name>
<gene>
    <name evidence="6" type="ORF">SAMN05421799_1136</name>
</gene>
<dbReference type="PROSITE" id="PS50901">
    <property type="entry name" value="FTSK"/>
    <property type="match status" value="1"/>
</dbReference>
<dbReference type="Pfam" id="PF01935">
    <property type="entry name" value="DUF87"/>
    <property type="match status" value="1"/>
</dbReference>